<reference evidence="1" key="1">
    <citation type="submission" date="2021-09" db="EMBL/GenBank/DDBJ databases">
        <authorList>
            <consortium name="AG Swart"/>
            <person name="Singh M."/>
            <person name="Singh A."/>
            <person name="Seah K."/>
            <person name="Emmerich C."/>
        </authorList>
    </citation>
    <scope>NUCLEOTIDE SEQUENCE</scope>
    <source>
        <strain evidence="1">ATCC30299</strain>
    </source>
</reference>
<name>A0AAU9JVK5_9CILI</name>
<accession>A0AAU9JVK5</accession>
<evidence type="ECO:0000313" key="1">
    <source>
        <dbReference type="EMBL" id="CAG9329560.1"/>
    </source>
</evidence>
<dbReference type="Proteomes" id="UP001162131">
    <property type="component" value="Unassembled WGS sequence"/>
</dbReference>
<proteinExistence type="predicted"/>
<organism evidence="1 2">
    <name type="scientific">Blepharisma stoltei</name>
    <dbReference type="NCBI Taxonomy" id="1481888"/>
    <lineage>
        <taxon>Eukaryota</taxon>
        <taxon>Sar</taxon>
        <taxon>Alveolata</taxon>
        <taxon>Ciliophora</taxon>
        <taxon>Postciliodesmatophora</taxon>
        <taxon>Heterotrichea</taxon>
        <taxon>Heterotrichida</taxon>
        <taxon>Blepharismidae</taxon>
        <taxon>Blepharisma</taxon>
    </lineage>
</organism>
<protein>
    <submittedName>
        <fullName evidence="1">Uncharacterized protein</fullName>
    </submittedName>
</protein>
<comment type="caution">
    <text evidence="1">The sequence shown here is derived from an EMBL/GenBank/DDBJ whole genome shotgun (WGS) entry which is preliminary data.</text>
</comment>
<dbReference type="AlphaFoldDB" id="A0AAU9JVK5"/>
<sequence>MGACYGTQSKYMKNSKVCHHKSDSEYEDAYEKLKLQSKRQKILVKKAIEAPMLNLSENSLYKRRTILLHNEIQPSTSGFDHLTRTFSSSSSVITIESKHIQ</sequence>
<dbReference type="EMBL" id="CAJZBQ010000048">
    <property type="protein sequence ID" value="CAG9329560.1"/>
    <property type="molecule type" value="Genomic_DNA"/>
</dbReference>
<keyword evidence="2" id="KW-1185">Reference proteome</keyword>
<evidence type="ECO:0000313" key="2">
    <source>
        <dbReference type="Proteomes" id="UP001162131"/>
    </source>
</evidence>
<gene>
    <name evidence="1" type="ORF">BSTOLATCC_MIC49192</name>
</gene>